<dbReference type="GO" id="GO:2001059">
    <property type="term" value="P:D-tagatose 6-phosphate catabolic process"/>
    <property type="evidence" value="ECO:0007669"/>
    <property type="project" value="UniProtKB-UniPathway"/>
</dbReference>
<evidence type="ECO:0000313" key="11">
    <source>
        <dbReference type="Proteomes" id="UP000285625"/>
    </source>
</evidence>
<keyword evidence="4 8" id="KW-0418">Kinase</keyword>
<dbReference type="PANTHER" id="PTHR46566:SF1">
    <property type="entry name" value="1-PHOSPHOFRUCTOKINASE"/>
    <property type="match status" value="1"/>
</dbReference>
<dbReference type="GO" id="GO:0005524">
    <property type="term" value="F:ATP binding"/>
    <property type="evidence" value="ECO:0007669"/>
    <property type="project" value="UniProtKB-UniRule"/>
</dbReference>
<keyword evidence="2 7" id="KW-0808">Transferase</keyword>
<dbReference type="Proteomes" id="UP000285625">
    <property type="component" value="Unassembled WGS sequence"/>
</dbReference>
<dbReference type="SUPFAM" id="SSF53613">
    <property type="entry name" value="Ribokinase-like"/>
    <property type="match status" value="1"/>
</dbReference>
<dbReference type="InterPro" id="IPR011611">
    <property type="entry name" value="PfkB_dom"/>
</dbReference>
<evidence type="ECO:0000256" key="7">
    <source>
        <dbReference type="PIRNR" id="PIRNR000535"/>
    </source>
</evidence>
<dbReference type="InterPro" id="IPR017583">
    <property type="entry name" value="Tagatose/fructose_Pkinase"/>
</dbReference>
<organism evidence="10 11">
    <name type="scientific">Staphylococcus hyicus</name>
    <dbReference type="NCBI Taxonomy" id="1284"/>
    <lineage>
        <taxon>Bacteria</taxon>
        <taxon>Bacillati</taxon>
        <taxon>Bacillota</taxon>
        <taxon>Bacilli</taxon>
        <taxon>Bacillales</taxon>
        <taxon>Staphylococcaceae</taxon>
        <taxon>Staphylococcus</taxon>
    </lineage>
</organism>
<dbReference type="EMBL" id="QXVO01000015">
    <property type="protein sequence ID" value="RIO45898.1"/>
    <property type="molecule type" value="Genomic_DNA"/>
</dbReference>
<dbReference type="FunFam" id="3.40.1190.20:FF:000001">
    <property type="entry name" value="Phosphofructokinase"/>
    <property type="match status" value="1"/>
</dbReference>
<dbReference type="GO" id="GO:0005988">
    <property type="term" value="P:lactose metabolic process"/>
    <property type="evidence" value="ECO:0007669"/>
    <property type="project" value="UniProtKB-KW"/>
</dbReference>
<feature type="domain" description="Carbohydrate kinase PfkB" evidence="9">
    <location>
        <begin position="6"/>
        <end position="280"/>
    </location>
</feature>
<dbReference type="NCBIfam" id="TIGR03828">
    <property type="entry name" value="pfkB"/>
    <property type="match status" value="1"/>
</dbReference>
<dbReference type="PANTHER" id="PTHR46566">
    <property type="entry name" value="1-PHOSPHOFRUCTOKINASE-RELATED"/>
    <property type="match status" value="1"/>
</dbReference>
<dbReference type="GeneID" id="41073814"/>
<dbReference type="GO" id="GO:0044281">
    <property type="term" value="P:small molecule metabolic process"/>
    <property type="evidence" value="ECO:0007669"/>
    <property type="project" value="UniProtKB-ARBA"/>
</dbReference>
<dbReference type="GO" id="GO:0005829">
    <property type="term" value="C:cytosol"/>
    <property type="evidence" value="ECO:0007669"/>
    <property type="project" value="TreeGrafter"/>
</dbReference>
<dbReference type="KEGG" id="shu:SHYC_10205"/>
<dbReference type="InterPro" id="IPR022463">
    <property type="entry name" value="1-PFruKinase"/>
</dbReference>
<accession>A0A0A8HST7</accession>
<comment type="function">
    <text evidence="8">Catalyzes the ATP-dependent phosphorylation of fructose-l-phosphate to fructose-l,6-bisphosphate.</text>
</comment>
<dbReference type="RefSeq" id="WP_039646789.1">
    <property type="nucleotide sequence ID" value="NZ_CP008747.1"/>
</dbReference>
<dbReference type="Pfam" id="PF00294">
    <property type="entry name" value="PfkB"/>
    <property type="match status" value="1"/>
</dbReference>
<evidence type="ECO:0000256" key="1">
    <source>
        <dbReference type="ARBA" id="ARBA00005380"/>
    </source>
</evidence>
<dbReference type="AlphaFoldDB" id="A0A0A8HST7"/>
<comment type="similarity">
    <text evidence="7">Belongs to the carbohydrate kinase PfkB family. LacC subfamily.</text>
</comment>
<dbReference type="EC" id="2.7.1.144" evidence="7"/>
<dbReference type="STRING" id="1284.SHYC_10205"/>
<evidence type="ECO:0000256" key="6">
    <source>
        <dbReference type="ARBA" id="ARBA00047745"/>
    </source>
</evidence>
<dbReference type="PROSITE" id="PS00584">
    <property type="entry name" value="PFKB_KINASES_2"/>
    <property type="match status" value="1"/>
</dbReference>
<keyword evidence="5 7" id="KW-0067">ATP-binding</keyword>
<keyword evidence="3 7" id="KW-0547">Nucleotide-binding</keyword>
<evidence type="ECO:0000256" key="8">
    <source>
        <dbReference type="RuleBase" id="RU369061"/>
    </source>
</evidence>
<gene>
    <name evidence="10" type="primary">pfkB</name>
    <name evidence="10" type="ORF">BUZ57_06185</name>
</gene>
<protein>
    <recommendedName>
        <fullName evidence="7">Tagatose-6-phosphate kinase</fullName>
        <ecNumber evidence="7">2.7.1.144</ecNumber>
    </recommendedName>
</protein>
<name>A0A0A8HST7_STAHY</name>
<dbReference type="GO" id="GO:0009024">
    <property type="term" value="F:tagatose-6-phosphate kinase activity"/>
    <property type="evidence" value="ECO:0007669"/>
    <property type="project" value="UniProtKB-EC"/>
</dbReference>
<dbReference type="GO" id="GO:0016052">
    <property type="term" value="P:carbohydrate catabolic process"/>
    <property type="evidence" value="ECO:0007669"/>
    <property type="project" value="UniProtKB-ARBA"/>
</dbReference>
<comment type="caution">
    <text evidence="10">The sequence shown here is derived from an EMBL/GenBank/DDBJ whole genome shotgun (WGS) entry which is preliminary data.</text>
</comment>
<reference evidence="10 11" key="1">
    <citation type="journal article" date="2016" name="Front. Microbiol.">
        <title>Comprehensive Phylogenetic Analysis of Bovine Non-aureus Staphylococci Species Based on Whole-Genome Sequencing.</title>
        <authorList>
            <person name="Naushad S."/>
            <person name="Barkema H.W."/>
            <person name="Luby C."/>
            <person name="Condas L.A."/>
            <person name="Nobrega D.B."/>
            <person name="Carson D.A."/>
            <person name="De Buck J."/>
        </authorList>
    </citation>
    <scope>NUCLEOTIDE SEQUENCE [LARGE SCALE GENOMIC DNA]</scope>
    <source>
        <strain evidence="10 11">SNUC 5959</strain>
    </source>
</reference>
<dbReference type="NCBIfam" id="TIGR03168">
    <property type="entry name" value="1-PFK"/>
    <property type="match status" value="1"/>
</dbReference>
<evidence type="ECO:0000313" key="10">
    <source>
        <dbReference type="EMBL" id="RIO45898.1"/>
    </source>
</evidence>
<dbReference type="PIRSF" id="PIRSF000535">
    <property type="entry name" value="1PFK/6PFK/LacC"/>
    <property type="match status" value="1"/>
</dbReference>
<evidence type="ECO:0000256" key="4">
    <source>
        <dbReference type="ARBA" id="ARBA00022777"/>
    </source>
</evidence>
<sequence>MIYTVTLNPSIDYIVFLDDYQTGTLNRSTATAKFAGGKGINVSRVLNTLNVPSVALGFIGGFPGRFIQSQLESFGIQTHFTEVDEDTRINIKLKSEEETEINASGPHISKQQFQDLIRYIEQTTENDIVVLAGSVPSSLPQSTYADIAKVVESTGARLVVDAEKGLMEGILPYRPLLVKPNQHELEEMFHTQITTDQEVIHYATELIHKGAQTVLVSLGGKGAIYVDHKQAYKISAPKGRVVNTVGAGDSTVAGMLAGLSLAYDVEKQLELAIAAGSATAFNDDLAEREAIELLQSSVSVTPLNKEG</sequence>
<dbReference type="HOGENOM" id="CLU_050013_1_0_9"/>
<evidence type="ECO:0000259" key="9">
    <source>
        <dbReference type="Pfam" id="PF00294"/>
    </source>
</evidence>
<dbReference type="CDD" id="cd01164">
    <property type="entry name" value="FruK_PfkB_like"/>
    <property type="match status" value="1"/>
</dbReference>
<evidence type="ECO:0000256" key="5">
    <source>
        <dbReference type="ARBA" id="ARBA00022840"/>
    </source>
</evidence>
<comment type="catalytic activity">
    <reaction evidence="6 8">
        <text>beta-D-fructose 1-phosphate + ATP = beta-D-fructose 1,6-bisphosphate + ADP + H(+)</text>
        <dbReference type="Rhea" id="RHEA:14213"/>
        <dbReference type="ChEBI" id="CHEBI:15378"/>
        <dbReference type="ChEBI" id="CHEBI:30616"/>
        <dbReference type="ChEBI" id="CHEBI:32966"/>
        <dbReference type="ChEBI" id="CHEBI:138881"/>
        <dbReference type="ChEBI" id="CHEBI:456216"/>
        <dbReference type="EC" id="2.7.1.56"/>
    </reaction>
</comment>
<dbReference type="GO" id="GO:0008662">
    <property type="term" value="F:1-phosphofructokinase activity"/>
    <property type="evidence" value="ECO:0007669"/>
    <property type="project" value="UniProtKB-UniRule"/>
</dbReference>
<comment type="pathway">
    <text evidence="7">Carbohydrate metabolism; D-tagatose 6-phosphate degradation; D-glyceraldehyde 3-phosphate and glycerone phosphate from D-tagatose 6-phosphate: step 1/2.</text>
</comment>
<evidence type="ECO:0000256" key="3">
    <source>
        <dbReference type="ARBA" id="ARBA00022741"/>
    </source>
</evidence>
<dbReference type="UniPathway" id="UPA00704">
    <property type="reaction ID" value="UER00715"/>
</dbReference>
<proteinExistence type="inferred from homology"/>
<dbReference type="Gene3D" id="3.40.1190.20">
    <property type="match status" value="1"/>
</dbReference>
<comment type="similarity">
    <text evidence="1">Belongs to the carbohydrate kinase pfkB family.</text>
</comment>
<keyword evidence="7" id="KW-0423">Lactose metabolism</keyword>
<dbReference type="InterPro" id="IPR029056">
    <property type="entry name" value="Ribokinase-like"/>
</dbReference>
<comment type="catalytic activity">
    <reaction evidence="7">
        <text>D-tagatofuranose 6-phosphate + ATP = D-tagatofuranose 1,6-bisphosphate + ADP + H(+)</text>
        <dbReference type="Rhea" id="RHEA:12420"/>
        <dbReference type="ChEBI" id="CHEBI:15378"/>
        <dbReference type="ChEBI" id="CHEBI:30616"/>
        <dbReference type="ChEBI" id="CHEBI:58694"/>
        <dbReference type="ChEBI" id="CHEBI:58695"/>
        <dbReference type="ChEBI" id="CHEBI:456216"/>
        <dbReference type="EC" id="2.7.1.144"/>
    </reaction>
</comment>
<evidence type="ECO:0000256" key="2">
    <source>
        <dbReference type="ARBA" id="ARBA00022679"/>
    </source>
</evidence>
<dbReference type="InterPro" id="IPR002173">
    <property type="entry name" value="Carboh/pur_kinase_PfkB_CS"/>
</dbReference>